<reference evidence="1 2" key="1">
    <citation type="journal article" date="2022" name="bioRxiv">
        <title>The genome of the oomycete Peronosclerospora sorghi, a cosmopolitan pathogen of maize and sorghum, is inflated with dispersed pseudogenes.</title>
        <authorList>
            <person name="Fletcher K."/>
            <person name="Martin F."/>
            <person name="Isakeit T."/>
            <person name="Cavanaugh K."/>
            <person name="Magill C."/>
            <person name="Michelmore R."/>
        </authorList>
    </citation>
    <scope>NUCLEOTIDE SEQUENCE [LARGE SCALE GENOMIC DNA]</scope>
    <source>
        <strain evidence="1">P6</strain>
    </source>
</reference>
<dbReference type="Proteomes" id="UP001163321">
    <property type="component" value="Chromosome 1"/>
</dbReference>
<keyword evidence="2" id="KW-1185">Reference proteome</keyword>
<gene>
    <name evidence="1" type="ORF">PsorP6_002089</name>
</gene>
<comment type="caution">
    <text evidence="1">The sequence shown here is derived from an EMBL/GenBank/DDBJ whole genome shotgun (WGS) entry which is preliminary data.</text>
</comment>
<accession>A0ACC0WTK6</accession>
<protein>
    <submittedName>
        <fullName evidence="1">Uncharacterized protein</fullName>
    </submittedName>
</protein>
<evidence type="ECO:0000313" key="2">
    <source>
        <dbReference type="Proteomes" id="UP001163321"/>
    </source>
</evidence>
<evidence type="ECO:0000313" key="1">
    <source>
        <dbReference type="EMBL" id="KAI9922255.1"/>
    </source>
</evidence>
<name>A0ACC0WTK6_9STRA</name>
<organism evidence="1 2">
    <name type="scientific">Peronosclerospora sorghi</name>
    <dbReference type="NCBI Taxonomy" id="230839"/>
    <lineage>
        <taxon>Eukaryota</taxon>
        <taxon>Sar</taxon>
        <taxon>Stramenopiles</taxon>
        <taxon>Oomycota</taxon>
        <taxon>Peronosporomycetes</taxon>
        <taxon>Peronosporales</taxon>
        <taxon>Peronosporaceae</taxon>
        <taxon>Peronosclerospora</taxon>
    </lineage>
</organism>
<sequence length="385" mass="44989">MSVAVKRNEMINQETSELESHREELKRRIDQAKADKNALSELQKKKADCQSDLVKFKELVSQFEALNTKLDKRMEALAEDQQSLEEEIRVRQQEIQKLHVRIESQELSAHDIEQIALERARLTDQLHHNYSRQNQLQAQIKKEENRAASIRDHLDNQIHEYLNTCKRLKIIPTTAKNALDFDYTLELDPDLEELEAVQKLSHHLKTNVRQAALNLKQHRNMRANDGLDLAIVLKEELEQSKNKLNIEIKSEQRKEYEVRKIADQITREREKRTESLSRKQAATEEVEIKITNISNEDDLIQEEAISSQQHLQERKYHPSLEVIKSLKSLRAVILCRSIEMTESYQALLDKNRHAITNVLMACTNHKDLVNRAISLLEVELNKLKI</sequence>
<proteinExistence type="predicted"/>
<dbReference type="EMBL" id="CM047580">
    <property type="protein sequence ID" value="KAI9922255.1"/>
    <property type="molecule type" value="Genomic_DNA"/>
</dbReference>